<reference evidence="18" key="1">
    <citation type="submission" date="2022-11" db="EMBL/GenBank/DDBJ databases">
        <title>Lacrimispora xylanolytica sy1, complete genome.</title>
        <authorList>
            <person name="Choi S."/>
        </authorList>
    </citation>
    <scope>NUCLEOTIDE SEQUENCE</scope>
    <source>
        <strain evidence="18">Sy1</strain>
    </source>
</reference>
<keyword evidence="5" id="KW-0227">DNA damage</keyword>
<evidence type="ECO:0000256" key="9">
    <source>
        <dbReference type="ARBA" id="ARBA00023004"/>
    </source>
</evidence>
<dbReference type="Proteomes" id="UP001163115">
    <property type="component" value="Chromosome"/>
</dbReference>
<dbReference type="PANTHER" id="PTHR11472:SF34">
    <property type="entry name" value="REGULATOR OF TELOMERE ELONGATION HELICASE 1"/>
    <property type="match status" value="1"/>
</dbReference>
<dbReference type="InterPro" id="IPR042493">
    <property type="entry name" value="XPD_DNA_FeS"/>
</dbReference>
<keyword evidence="11" id="KW-0238">DNA-binding</keyword>
<protein>
    <recommendedName>
        <fullName evidence="15">DNA 5'-3' helicase</fullName>
        <ecNumber evidence="15">5.6.2.3</ecNumber>
    </recommendedName>
</protein>
<evidence type="ECO:0000256" key="5">
    <source>
        <dbReference type="ARBA" id="ARBA00022763"/>
    </source>
</evidence>
<dbReference type="InterPro" id="IPR011604">
    <property type="entry name" value="PDDEXK-like_dom_sf"/>
</dbReference>
<dbReference type="SUPFAM" id="SSF52540">
    <property type="entry name" value="P-loop containing nucleoside triphosphate hydrolases"/>
    <property type="match status" value="1"/>
</dbReference>
<feature type="domain" description="Helicase ATP-binding" evidence="17">
    <location>
        <begin position="184"/>
        <end position="436"/>
    </location>
</feature>
<dbReference type="Pfam" id="PF06733">
    <property type="entry name" value="DEAD_2"/>
    <property type="match status" value="1"/>
</dbReference>
<comment type="catalytic activity">
    <reaction evidence="16">
        <text>ATP + H2O = ADP + phosphate + H(+)</text>
        <dbReference type="Rhea" id="RHEA:13065"/>
        <dbReference type="ChEBI" id="CHEBI:15377"/>
        <dbReference type="ChEBI" id="CHEBI:15378"/>
        <dbReference type="ChEBI" id="CHEBI:30616"/>
        <dbReference type="ChEBI" id="CHEBI:43474"/>
        <dbReference type="ChEBI" id="CHEBI:456216"/>
        <dbReference type="EC" id="5.6.2.3"/>
    </reaction>
</comment>
<evidence type="ECO:0000259" key="17">
    <source>
        <dbReference type="PROSITE" id="PS51193"/>
    </source>
</evidence>
<dbReference type="InterPro" id="IPR010614">
    <property type="entry name" value="RAD3-like_helicase_DEAD"/>
</dbReference>
<keyword evidence="3" id="KW-0479">Metal-binding</keyword>
<dbReference type="PROSITE" id="PS51193">
    <property type="entry name" value="HELICASE_ATP_BIND_2"/>
    <property type="match status" value="1"/>
</dbReference>
<dbReference type="PANTHER" id="PTHR11472">
    <property type="entry name" value="DNA REPAIR DEAD HELICASE RAD3/XP-D SUBFAMILY MEMBER"/>
    <property type="match status" value="1"/>
</dbReference>
<evidence type="ECO:0000256" key="13">
    <source>
        <dbReference type="ARBA" id="ARBA00023235"/>
    </source>
</evidence>
<dbReference type="Gene3D" id="3.90.320.10">
    <property type="match status" value="1"/>
</dbReference>
<dbReference type="InterPro" id="IPR014001">
    <property type="entry name" value="Helicase_ATP-bd"/>
</dbReference>
<dbReference type="SMART" id="SM00488">
    <property type="entry name" value="DEXDc2"/>
    <property type="match status" value="1"/>
</dbReference>
<dbReference type="GO" id="GO:0004386">
    <property type="term" value="F:helicase activity"/>
    <property type="evidence" value="ECO:0007669"/>
    <property type="project" value="UniProtKB-KW"/>
</dbReference>
<evidence type="ECO:0000256" key="12">
    <source>
        <dbReference type="ARBA" id="ARBA00023204"/>
    </source>
</evidence>
<evidence type="ECO:0000256" key="15">
    <source>
        <dbReference type="ARBA" id="ARBA00044969"/>
    </source>
</evidence>
<keyword evidence="4" id="KW-0547">Nucleotide-binding</keyword>
<evidence type="ECO:0000256" key="3">
    <source>
        <dbReference type="ARBA" id="ARBA00022723"/>
    </source>
</evidence>
<evidence type="ECO:0000256" key="8">
    <source>
        <dbReference type="ARBA" id="ARBA00022840"/>
    </source>
</evidence>
<evidence type="ECO:0000256" key="16">
    <source>
        <dbReference type="ARBA" id="ARBA00048954"/>
    </source>
</evidence>
<dbReference type="InterPro" id="IPR045028">
    <property type="entry name" value="DinG/Rad3-like"/>
</dbReference>
<dbReference type="RefSeq" id="WP_268114424.1">
    <property type="nucleotide sequence ID" value="NZ_CP113524.1"/>
</dbReference>
<dbReference type="InterPro" id="IPR011545">
    <property type="entry name" value="DEAD/DEAH_box_helicase_dom"/>
</dbReference>
<dbReference type="Pfam" id="PF00270">
    <property type="entry name" value="DEAD"/>
    <property type="match status" value="1"/>
</dbReference>
<keyword evidence="7 18" id="KW-0347">Helicase</keyword>
<dbReference type="Gene3D" id="1.10.275.40">
    <property type="match status" value="1"/>
</dbReference>
<keyword evidence="8" id="KW-0067">ATP-binding</keyword>
<comment type="cofactor">
    <cofactor evidence="1">
        <name>[4Fe-4S] cluster</name>
        <dbReference type="ChEBI" id="CHEBI:49883"/>
    </cofactor>
</comment>
<evidence type="ECO:0000256" key="7">
    <source>
        <dbReference type="ARBA" id="ARBA00022806"/>
    </source>
</evidence>
<accession>A0ABY7A8R0</accession>
<organism evidence="18 19">
    <name type="scientific">Lacrimispora xylanolytica</name>
    <dbReference type="NCBI Taxonomy" id="29375"/>
    <lineage>
        <taxon>Bacteria</taxon>
        <taxon>Bacillati</taxon>
        <taxon>Bacillota</taxon>
        <taxon>Clostridia</taxon>
        <taxon>Lachnospirales</taxon>
        <taxon>Lachnospiraceae</taxon>
        <taxon>Lacrimispora</taxon>
    </lineage>
</organism>
<keyword evidence="10" id="KW-0411">Iron-sulfur</keyword>
<evidence type="ECO:0000256" key="10">
    <source>
        <dbReference type="ARBA" id="ARBA00023014"/>
    </source>
</evidence>
<evidence type="ECO:0000256" key="14">
    <source>
        <dbReference type="ARBA" id="ARBA00038058"/>
    </source>
</evidence>
<keyword evidence="6" id="KW-0378">Hydrolase</keyword>
<evidence type="ECO:0000256" key="6">
    <source>
        <dbReference type="ARBA" id="ARBA00022801"/>
    </source>
</evidence>
<dbReference type="SMART" id="SM00491">
    <property type="entry name" value="HELICc2"/>
    <property type="match status" value="1"/>
</dbReference>
<keyword evidence="2" id="KW-0004">4Fe-4S</keyword>
<keyword evidence="12" id="KW-0234">DNA repair</keyword>
<evidence type="ECO:0000313" key="18">
    <source>
        <dbReference type="EMBL" id="WAJ22688.1"/>
    </source>
</evidence>
<keyword evidence="19" id="KW-1185">Reference proteome</keyword>
<name>A0ABY7A8R0_9FIRM</name>
<dbReference type="InterPro" id="IPR006554">
    <property type="entry name" value="Helicase-like_DEXD_c2"/>
</dbReference>
<dbReference type="Gene3D" id="1.10.30.20">
    <property type="entry name" value="Bacterial XPD DNA helicase, FeS cluster domain"/>
    <property type="match status" value="1"/>
</dbReference>
<evidence type="ECO:0000256" key="11">
    <source>
        <dbReference type="ARBA" id="ARBA00023125"/>
    </source>
</evidence>
<dbReference type="Pfam" id="PF13307">
    <property type="entry name" value="Helicase_C_2"/>
    <property type="match status" value="1"/>
</dbReference>
<sequence length="802" mass="93744">MSENKIIKISVRNLVEYVLRSGDIDNRRTSAAEKMAMQEGSRIHRKIQRRMGTDYRPEVSLKHTVDQDQFQILIEGRADGIIEKPDSVTIDEIKGMYMDLSYLDEPFQVHLAQAMCYGYFYCFDHKLPGAVIQMTYCNLETEEIRRFQVDKTFEELETWFQGLIHEYVKWARYLYIHEIRRDESIGELSFPFPYRSGQKELVVSVYRSILRKRNLFIQAPTGIGKTLSTIYPAIRAMGEGLGDKLFYLTAKTITRSVAEEAFELLREQGLYLNTVTITAKDKLCFLETPECNPDACPYAKGHFDRVGDAVYDILHQESGITREIVLAYAKKHQVCPFEFCLDISSWTDSIICDYNYVFDPNVKLKRYFSEGVSGEYLFLVDEAHNLVPRGREMYSAILYKEDFLLEKKIIKTMDPKLVRLLDRCNKELLEMKRECESFRILEDIRFFVTGILSLFGEMEKFMEVHQDFKDRDLVLDFYFALRDFINIYERLDENYRIYTELLNDGRFMLRLFCVNPSKNLKECLNKGNGTVFFSATLLPVSYYKELLSGDQEEYAVYAHSPFDPGKRLLMVAGDVSSRYTRRNKREYQKVVDYLTAIVSEKKGNYMVFLPSYHFLKEVEEVLWETSLENLGFTFLSQASSMNEEEREEFLQEFSKDRELSFVALCVMGGVFSEGIDLRADQLIGAVIVGTGLPMVCTEQEILKGYFDEKEQNGFDYAYQYPGMNKVMQAAGRVIRTVEDEGIIALLDERFLRPDYQALFPREWDGYYEVRLKNVGNVVKEFWCQRERKGENEYEEDIETSPK</sequence>
<dbReference type="InterPro" id="IPR027417">
    <property type="entry name" value="P-loop_NTPase"/>
</dbReference>
<keyword evidence="9" id="KW-0408">Iron</keyword>
<dbReference type="InterPro" id="IPR014013">
    <property type="entry name" value="Helic_SF1/SF2_ATP-bd_DinG/Rad3"/>
</dbReference>
<evidence type="ECO:0000256" key="2">
    <source>
        <dbReference type="ARBA" id="ARBA00022485"/>
    </source>
</evidence>
<dbReference type="EMBL" id="CP113524">
    <property type="protein sequence ID" value="WAJ22688.1"/>
    <property type="molecule type" value="Genomic_DNA"/>
</dbReference>
<keyword evidence="13" id="KW-0413">Isomerase</keyword>
<dbReference type="InterPro" id="IPR006555">
    <property type="entry name" value="ATP-dep_Helicase_C"/>
</dbReference>
<evidence type="ECO:0000256" key="1">
    <source>
        <dbReference type="ARBA" id="ARBA00001966"/>
    </source>
</evidence>
<dbReference type="SMART" id="SM00487">
    <property type="entry name" value="DEXDc"/>
    <property type="match status" value="1"/>
</dbReference>
<dbReference type="Gene3D" id="3.40.50.300">
    <property type="entry name" value="P-loop containing nucleotide triphosphate hydrolases"/>
    <property type="match status" value="2"/>
</dbReference>
<evidence type="ECO:0000313" key="19">
    <source>
        <dbReference type="Proteomes" id="UP001163115"/>
    </source>
</evidence>
<comment type="similarity">
    <text evidence="14">Belongs to the helicase family. DinG subfamily.</text>
</comment>
<evidence type="ECO:0000256" key="4">
    <source>
        <dbReference type="ARBA" id="ARBA00022741"/>
    </source>
</evidence>
<proteinExistence type="inferred from homology"/>
<dbReference type="EC" id="5.6.2.3" evidence="15"/>
<gene>
    <name evidence="18" type="ORF">OW255_14065</name>
</gene>